<sequence length="501" mass="56333">MSKSSSQAKYIYSISVLPDDLLLVVFQAVADDIYGTDEQLHLDCVALASVCRGWRSLVLSTSRFWTRMHMMTKFGVLSKEHLERSVTRSANALVDIVIYVARPPDPWGQAAWTLVFDGAKVCLQVLRECSHRWRSLKIINEKDNHSGLFGFVLSELGLPHAPALKNIEIICHSSGWITSLKESFQLLSTTYTPSLEMLRLEGCDSNILPGQFDASSLSHVSLKFLHQFSHTLAPNSFNAFRNFLSCARNLVSLEVHRRVFFVEHAKTDNEADPIILPALQTLCIIMGTEKPAYLSNILGTITAPNLHHLAVHGDSLTWEEGSLIDFSSPAFFLRQDETPKFPTVCKLTMKNMLQSVYGPGKNLRSVFTALPHVTEVVLDQDVREIADSLIVESYDQKVPPLWPYLRQLTIEMSPMTTFYYLPQLSEWLHLRHASGLSLPAVVIRYGLQRAGVKEDARDLMAIRKIVNDATGYRASDTRKVVKQLGKLGALVDLRVDSWVHD</sequence>
<dbReference type="Pfam" id="PF12937">
    <property type="entry name" value="F-box-like"/>
    <property type="match status" value="1"/>
</dbReference>
<dbReference type="RefSeq" id="XP_041226495.1">
    <property type="nucleotide sequence ID" value="XM_041371155.1"/>
</dbReference>
<proteinExistence type="predicted"/>
<keyword evidence="3" id="KW-1185">Reference proteome</keyword>
<dbReference type="EMBL" id="JABBWK010000024">
    <property type="protein sequence ID" value="KAG1900919.1"/>
    <property type="molecule type" value="Genomic_DNA"/>
</dbReference>
<organism evidence="2 3">
    <name type="scientific">Suillus fuscotomentosus</name>
    <dbReference type="NCBI Taxonomy" id="1912939"/>
    <lineage>
        <taxon>Eukaryota</taxon>
        <taxon>Fungi</taxon>
        <taxon>Dikarya</taxon>
        <taxon>Basidiomycota</taxon>
        <taxon>Agaricomycotina</taxon>
        <taxon>Agaricomycetes</taxon>
        <taxon>Agaricomycetidae</taxon>
        <taxon>Boletales</taxon>
        <taxon>Suillineae</taxon>
        <taxon>Suillaceae</taxon>
        <taxon>Suillus</taxon>
    </lineage>
</organism>
<evidence type="ECO:0000259" key="1">
    <source>
        <dbReference type="Pfam" id="PF12937"/>
    </source>
</evidence>
<evidence type="ECO:0000313" key="3">
    <source>
        <dbReference type="Proteomes" id="UP001195769"/>
    </source>
</evidence>
<feature type="domain" description="F-box" evidence="1">
    <location>
        <begin position="14"/>
        <end position="69"/>
    </location>
</feature>
<dbReference type="InterPro" id="IPR001810">
    <property type="entry name" value="F-box_dom"/>
</dbReference>
<dbReference type="Proteomes" id="UP001195769">
    <property type="component" value="Unassembled WGS sequence"/>
</dbReference>
<protein>
    <recommendedName>
        <fullName evidence="1">F-box domain-containing protein</fullName>
    </recommendedName>
</protein>
<evidence type="ECO:0000313" key="2">
    <source>
        <dbReference type="EMBL" id="KAG1900919.1"/>
    </source>
</evidence>
<reference evidence="2" key="1">
    <citation type="journal article" date="2020" name="New Phytol.">
        <title>Comparative genomics reveals dynamic genome evolution in host specialist ectomycorrhizal fungi.</title>
        <authorList>
            <person name="Lofgren L.A."/>
            <person name="Nguyen N.H."/>
            <person name="Vilgalys R."/>
            <person name="Ruytinx J."/>
            <person name="Liao H.L."/>
            <person name="Branco S."/>
            <person name="Kuo A."/>
            <person name="LaButti K."/>
            <person name="Lipzen A."/>
            <person name="Andreopoulos W."/>
            <person name="Pangilinan J."/>
            <person name="Riley R."/>
            <person name="Hundley H."/>
            <person name="Na H."/>
            <person name="Barry K."/>
            <person name="Grigoriev I.V."/>
            <person name="Stajich J.E."/>
            <person name="Kennedy P.G."/>
        </authorList>
    </citation>
    <scope>NUCLEOTIDE SEQUENCE</scope>
    <source>
        <strain evidence="2">FC203</strain>
    </source>
</reference>
<name>A0AAD4E9I8_9AGAM</name>
<dbReference type="AlphaFoldDB" id="A0AAD4E9I8"/>
<accession>A0AAD4E9I8</accession>
<comment type="caution">
    <text evidence="2">The sequence shown here is derived from an EMBL/GenBank/DDBJ whole genome shotgun (WGS) entry which is preliminary data.</text>
</comment>
<dbReference type="Gene3D" id="1.20.1280.50">
    <property type="match status" value="1"/>
</dbReference>
<dbReference type="GeneID" id="64665453"/>
<gene>
    <name evidence="2" type="ORF">F5891DRAFT_273450</name>
</gene>